<evidence type="ECO:0000256" key="2">
    <source>
        <dbReference type="ARBA" id="ARBA00004863"/>
    </source>
</evidence>
<keyword evidence="5 8" id="KW-0812">Transmembrane</keyword>
<comment type="subcellular location">
    <subcellularLocation>
        <location evidence="1">Membrane</location>
        <topology evidence="1">Multi-pass membrane protein</topology>
    </subcellularLocation>
</comment>
<dbReference type="GO" id="GO:0042371">
    <property type="term" value="P:vitamin K biosynthetic process"/>
    <property type="evidence" value="ECO:0007669"/>
    <property type="project" value="TreeGrafter"/>
</dbReference>
<dbReference type="RefSeq" id="WP_108994646.1">
    <property type="nucleotide sequence ID" value="NZ_BDQX01000289.1"/>
</dbReference>
<feature type="transmembrane region" description="Helical" evidence="8">
    <location>
        <begin position="129"/>
        <end position="146"/>
    </location>
</feature>
<accession>A0A2R5F2N5</accession>
<organism evidence="9 10">
    <name type="scientific">Paenibacillus agaridevorans</name>
    <dbReference type="NCBI Taxonomy" id="171404"/>
    <lineage>
        <taxon>Bacteria</taxon>
        <taxon>Bacillati</taxon>
        <taxon>Bacillota</taxon>
        <taxon>Bacilli</taxon>
        <taxon>Bacillales</taxon>
        <taxon>Paenibacillaceae</taxon>
        <taxon>Paenibacillus</taxon>
    </lineage>
</organism>
<dbReference type="InterPro" id="IPR000537">
    <property type="entry name" value="UbiA_prenyltransferase"/>
</dbReference>
<comment type="caution">
    <text evidence="9">The sequence shown here is derived from an EMBL/GenBank/DDBJ whole genome shotgun (WGS) entry which is preliminary data.</text>
</comment>
<feature type="transmembrane region" description="Helical" evidence="8">
    <location>
        <begin position="284"/>
        <end position="305"/>
    </location>
</feature>
<keyword evidence="7 8" id="KW-0472">Membrane</keyword>
<evidence type="ECO:0000256" key="8">
    <source>
        <dbReference type="SAM" id="Phobius"/>
    </source>
</evidence>
<dbReference type="PANTHER" id="PTHR13929">
    <property type="entry name" value="1,4-DIHYDROXY-2-NAPHTHOATE OCTAPRENYLTRANSFERASE"/>
    <property type="match status" value="1"/>
</dbReference>
<dbReference type="CDD" id="cd13962">
    <property type="entry name" value="PT_UbiA_UBIAD1"/>
    <property type="match status" value="1"/>
</dbReference>
<dbReference type="PIRSF" id="PIRSF005355">
    <property type="entry name" value="UBIAD1"/>
    <property type="match status" value="1"/>
</dbReference>
<evidence type="ECO:0000256" key="1">
    <source>
        <dbReference type="ARBA" id="ARBA00004141"/>
    </source>
</evidence>
<dbReference type="InterPro" id="IPR026046">
    <property type="entry name" value="UBIAD1"/>
</dbReference>
<dbReference type="Pfam" id="PF01040">
    <property type="entry name" value="UbiA"/>
    <property type="match status" value="1"/>
</dbReference>
<evidence type="ECO:0000256" key="4">
    <source>
        <dbReference type="ARBA" id="ARBA00022679"/>
    </source>
</evidence>
<evidence type="ECO:0000256" key="7">
    <source>
        <dbReference type="ARBA" id="ARBA00023136"/>
    </source>
</evidence>
<dbReference type="UniPathway" id="UPA00079"/>
<dbReference type="GO" id="GO:0004659">
    <property type="term" value="F:prenyltransferase activity"/>
    <property type="evidence" value="ECO:0007669"/>
    <property type="project" value="InterPro"/>
</dbReference>
<dbReference type="PANTHER" id="PTHR13929:SF0">
    <property type="entry name" value="UBIA PRENYLTRANSFERASE DOMAIN-CONTAINING PROTEIN 1"/>
    <property type="match status" value="1"/>
</dbReference>
<reference evidence="9 10" key="1">
    <citation type="submission" date="2017-08" db="EMBL/GenBank/DDBJ databases">
        <title>Substantial Increase in Enzyme Production by Combined Drug-Resistance Mutations in Paenibacillus agaridevorans.</title>
        <authorList>
            <person name="Tanaka Y."/>
            <person name="Funane K."/>
            <person name="Hosaka T."/>
            <person name="Shiwa Y."/>
            <person name="Fujita N."/>
            <person name="Miyazaki T."/>
            <person name="Yoshikawa H."/>
            <person name="Murakami K."/>
            <person name="Kasahara K."/>
            <person name="Inaoka T."/>
            <person name="Hiraga Y."/>
            <person name="Ochi K."/>
        </authorList>
    </citation>
    <scope>NUCLEOTIDE SEQUENCE [LARGE SCALE GENOMIC DNA]</scope>
    <source>
        <strain evidence="9 10">T-3040</strain>
    </source>
</reference>
<dbReference type="GO" id="GO:0016020">
    <property type="term" value="C:membrane"/>
    <property type="evidence" value="ECO:0007669"/>
    <property type="project" value="UniProtKB-SubCell"/>
</dbReference>
<feature type="transmembrane region" description="Helical" evidence="8">
    <location>
        <begin position="253"/>
        <end position="272"/>
    </location>
</feature>
<feature type="transmembrane region" description="Helical" evidence="8">
    <location>
        <begin position="100"/>
        <end position="123"/>
    </location>
</feature>
<evidence type="ECO:0000313" key="9">
    <source>
        <dbReference type="EMBL" id="GBG10064.1"/>
    </source>
</evidence>
<dbReference type="GO" id="GO:0009234">
    <property type="term" value="P:menaquinone biosynthetic process"/>
    <property type="evidence" value="ECO:0007669"/>
    <property type="project" value="UniProtKB-UniPathway"/>
</dbReference>
<gene>
    <name evidence="9" type="ORF">PAT3040_04774</name>
</gene>
<dbReference type="Gene3D" id="1.10.357.140">
    <property type="entry name" value="UbiA prenyltransferase"/>
    <property type="match status" value="1"/>
</dbReference>
<keyword evidence="10" id="KW-1185">Reference proteome</keyword>
<comment type="pathway">
    <text evidence="2">Quinol/quinone metabolism; menaquinone biosynthesis.</text>
</comment>
<feature type="transmembrane region" description="Helical" evidence="8">
    <location>
        <begin position="226"/>
        <end position="247"/>
    </location>
</feature>
<dbReference type="InterPro" id="IPR044878">
    <property type="entry name" value="UbiA_sf"/>
</dbReference>
<keyword evidence="3" id="KW-0474">Menaquinone biosynthesis</keyword>
<dbReference type="Proteomes" id="UP000245202">
    <property type="component" value="Unassembled WGS sequence"/>
</dbReference>
<sequence length="306" mass="33277">MSAELKRLWSGFWQLADPKIWIASTVPMLVGGALAYAHTGTVHLGWFGLALIGIYLIEIGKNAVNEFVDFLTGVDQYVTPDNRNPFSGGKKTIVDGKLSIIETAIIAFLTLAAAFWIGVSIAVFREPTVFWIGMAGGILAVFYSLPPFKLNYNGLGEIAVGLTFGPLIVGGMYVMLTGSLDWQVMLTGVPLAFLITNVLWINQYPDYEADMKGEKRNWLVRIGKEAGIKLYAILYASAYASLIVLVIVQRNPYWLLGFASLPLAIGSVRTAAANLNNLSRFIKANAATVMIYQIVGGTMIVAALMV</sequence>
<proteinExistence type="predicted"/>
<feature type="transmembrane region" description="Helical" evidence="8">
    <location>
        <begin position="182"/>
        <end position="205"/>
    </location>
</feature>
<keyword evidence="4 9" id="KW-0808">Transferase</keyword>
<feature type="transmembrane region" description="Helical" evidence="8">
    <location>
        <begin position="158"/>
        <end position="176"/>
    </location>
</feature>
<evidence type="ECO:0000313" key="10">
    <source>
        <dbReference type="Proteomes" id="UP000245202"/>
    </source>
</evidence>
<evidence type="ECO:0000256" key="6">
    <source>
        <dbReference type="ARBA" id="ARBA00022989"/>
    </source>
</evidence>
<protein>
    <submittedName>
        <fullName evidence="9">Prenyltransferase</fullName>
    </submittedName>
</protein>
<evidence type="ECO:0000256" key="3">
    <source>
        <dbReference type="ARBA" id="ARBA00022428"/>
    </source>
</evidence>
<dbReference type="EMBL" id="BDQX01000289">
    <property type="protein sequence ID" value="GBG10064.1"/>
    <property type="molecule type" value="Genomic_DNA"/>
</dbReference>
<evidence type="ECO:0000256" key="5">
    <source>
        <dbReference type="ARBA" id="ARBA00022692"/>
    </source>
</evidence>
<feature type="transmembrane region" description="Helical" evidence="8">
    <location>
        <begin position="20"/>
        <end position="37"/>
    </location>
</feature>
<dbReference type="AlphaFoldDB" id="A0A2R5F2N5"/>
<feature type="transmembrane region" description="Helical" evidence="8">
    <location>
        <begin position="43"/>
        <end position="60"/>
    </location>
</feature>
<keyword evidence="6 8" id="KW-1133">Transmembrane helix</keyword>
<name>A0A2R5F2N5_9BACL</name>